<keyword evidence="1" id="KW-0472">Membrane</keyword>
<feature type="transmembrane region" description="Helical" evidence="1">
    <location>
        <begin position="146"/>
        <end position="167"/>
    </location>
</feature>
<feature type="transmembrane region" description="Helical" evidence="1">
    <location>
        <begin position="67"/>
        <end position="85"/>
    </location>
</feature>
<feature type="transmembrane region" description="Helical" evidence="1">
    <location>
        <begin position="25"/>
        <end position="46"/>
    </location>
</feature>
<comment type="caution">
    <text evidence="3">The sequence shown here is derived from an EMBL/GenBank/DDBJ whole genome shotgun (WGS) entry which is preliminary data.</text>
</comment>
<name>A0ABV5QFI7_9ACTN</name>
<protein>
    <submittedName>
        <fullName evidence="3">NAD(P)-dependent oxidoreductase</fullName>
    </submittedName>
</protein>
<feature type="domain" description="D-isomer specific 2-hydroxyacid dehydrogenase NAD-binding" evidence="2">
    <location>
        <begin position="238"/>
        <end position="284"/>
    </location>
</feature>
<dbReference type="Pfam" id="PF02826">
    <property type="entry name" value="2-Hacid_dh_C"/>
    <property type="match status" value="1"/>
</dbReference>
<dbReference type="Gene3D" id="3.40.50.720">
    <property type="entry name" value="NAD(P)-binding Rossmann-like Domain"/>
    <property type="match status" value="2"/>
</dbReference>
<feature type="transmembrane region" description="Helical" evidence="1">
    <location>
        <begin position="97"/>
        <end position="117"/>
    </location>
</feature>
<organism evidence="3 4">
    <name type="scientific">Nonomuraea roseola</name>
    <dbReference type="NCBI Taxonomy" id="46179"/>
    <lineage>
        <taxon>Bacteria</taxon>
        <taxon>Bacillati</taxon>
        <taxon>Actinomycetota</taxon>
        <taxon>Actinomycetes</taxon>
        <taxon>Streptosporangiales</taxon>
        <taxon>Streptosporangiaceae</taxon>
        <taxon>Nonomuraea</taxon>
    </lineage>
</organism>
<keyword evidence="1" id="KW-0812">Transmembrane</keyword>
<sequence length="324" mass="33941">MAAIALAGGAAIVLTSSYRHHPLWIVWAALALSLSAAAGAVFAYGVERWRELDALRPTRRRHIIAPLAALFGVSVLMAATTVVLAPPSVASVALRGWVLPTIACIGAIPAVAAMFGIRRACSASEIDAPAERIALLMALRRLLQRLLVAVGSLVALSTLALSVAPAQQGAPPQIVLVFGAAGSLLVGLTYAPASTALQNAGRRLCEEVLPLEEATEIHAILSRLDERLKLEQFLGLALVDQEALTAELVSGRLFAVIDHTEPEVLPAGSPLYDLPQVLLTPHIAGSLGGELARMADLALDELTRYARGLPFAHGVASETLARIA</sequence>
<dbReference type="SUPFAM" id="SSF51735">
    <property type="entry name" value="NAD(P)-binding Rossmann-fold domains"/>
    <property type="match status" value="1"/>
</dbReference>
<evidence type="ECO:0000256" key="1">
    <source>
        <dbReference type="SAM" id="Phobius"/>
    </source>
</evidence>
<gene>
    <name evidence="3" type="ORF">ACFFRN_47510</name>
</gene>
<evidence type="ECO:0000259" key="2">
    <source>
        <dbReference type="Pfam" id="PF02826"/>
    </source>
</evidence>
<evidence type="ECO:0000313" key="4">
    <source>
        <dbReference type="Proteomes" id="UP001589646"/>
    </source>
</evidence>
<dbReference type="Proteomes" id="UP001589646">
    <property type="component" value="Unassembled WGS sequence"/>
</dbReference>
<accession>A0ABV5QFI7</accession>
<evidence type="ECO:0000313" key="3">
    <source>
        <dbReference type="EMBL" id="MFB9534288.1"/>
    </source>
</evidence>
<dbReference type="EMBL" id="JBHMCE010000025">
    <property type="protein sequence ID" value="MFB9534288.1"/>
    <property type="molecule type" value="Genomic_DNA"/>
</dbReference>
<proteinExistence type="predicted"/>
<dbReference type="RefSeq" id="WP_346117094.1">
    <property type="nucleotide sequence ID" value="NZ_BAAAXC010000005.1"/>
</dbReference>
<keyword evidence="1" id="KW-1133">Transmembrane helix</keyword>
<keyword evidence="4" id="KW-1185">Reference proteome</keyword>
<feature type="transmembrane region" description="Helical" evidence="1">
    <location>
        <begin position="173"/>
        <end position="193"/>
    </location>
</feature>
<dbReference type="InterPro" id="IPR036291">
    <property type="entry name" value="NAD(P)-bd_dom_sf"/>
</dbReference>
<reference evidence="3 4" key="1">
    <citation type="submission" date="2024-09" db="EMBL/GenBank/DDBJ databases">
        <authorList>
            <person name="Sun Q."/>
            <person name="Mori K."/>
        </authorList>
    </citation>
    <scope>NUCLEOTIDE SEQUENCE [LARGE SCALE GENOMIC DNA]</scope>
    <source>
        <strain evidence="3 4">JCM 3323</strain>
    </source>
</reference>
<dbReference type="InterPro" id="IPR006140">
    <property type="entry name" value="D-isomer_DH_NAD-bd"/>
</dbReference>